<dbReference type="Proteomes" id="UP000197768">
    <property type="component" value="Unassembled WGS sequence"/>
</dbReference>
<dbReference type="RefSeq" id="WP_165764934.1">
    <property type="nucleotide sequence ID" value="NZ_MTCZ01000218.1"/>
</dbReference>
<dbReference type="InterPro" id="IPR002560">
    <property type="entry name" value="Transposase_DDE"/>
</dbReference>
<proteinExistence type="predicted"/>
<evidence type="ECO:0000259" key="1">
    <source>
        <dbReference type="Pfam" id="PF01610"/>
    </source>
</evidence>
<evidence type="ECO:0000313" key="5">
    <source>
        <dbReference type="Proteomes" id="UP000197768"/>
    </source>
</evidence>
<sequence>TTSKIIAKEKIEQWIQKTRTLNFSHFTIASNSIKNHLETIINFFNNRSTNANAESFNSKIKLFRANLRGVTDIKFFLFRLEKLFA</sequence>
<dbReference type="Pfam" id="PF01610">
    <property type="entry name" value="DDE_Tnp_ISL3"/>
    <property type="match status" value="1"/>
</dbReference>
<reference evidence="2 5" key="1">
    <citation type="journal article" date="2017" name="Infect. Genet. Evol.">
        <title>Comparative genome analysis of fish pathogen Flavobacterium columnare reveals extensive sequence diversity within the species.</title>
        <authorList>
            <person name="Kayansamruaj P."/>
            <person name="Dong H.T."/>
            <person name="Hirono I."/>
            <person name="Kondo H."/>
            <person name="Senapin S."/>
            <person name="Rodkhum C."/>
        </authorList>
    </citation>
    <scope>NUCLEOTIDE SEQUENCE [LARGE SCALE GENOMIC DNA]</scope>
    <source>
        <strain evidence="2 5">1215</strain>
    </source>
</reference>
<comment type="caution">
    <text evidence="2">The sequence shown here is derived from an EMBL/GenBank/DDBJ whole genome shotgun (WGS) entry which is preliminary data.</text>
</comment>
<dbReference type="EMBL" id="MTCZ01000230">
    <property type="protein sequence ID" value="OWP82855.1"/>
    <property type="molecule type" value="Genomic_DNA"/>
</dbReference>
<name>A0A246GFF4_9FLAO</name>
<feature type="non-terminal residue" evidence="2">
    <location>
        <position position="1"/>
    </location>
</feature>
<dbReference type="EMBL" id="MTCZ01000218">
    <property type="protein sequence ID" value="OWP82891.1"/>
    <property type="molecule type" value="Genomic_DNA"/>
</dbReference>
<feature type="domain" description="Transposase IS204/IS1001/IS1096/IS1165 DDE" evidence="1">
    <location>
        <begin position="7"/>
        <end position="79"/>
    </location>
</feature>
<dbReference type="EMBL" id="MTCZ01000219">
    <property type="protein sequence ID" value="OWP82890.1"/>
    <property type="molecule type" value="Genomic_DNA"/>
</dbReference>
<evidence type="ECO:0000313" key="3">
    <source>
        <dbReference type="EMBL" id="OWP82890.1"/>
    </source>
</evidence>
<evidence type="ECO:0000313" key="4">
    <source>
        <dbReference type="EMBL" id="OWP82891.1"/>
    </source>
</evidence>
<dbReference type="AlphaFoldDB" id="A0A246GFF4"/>
<evidence type="ECO:0000313" key="2">
    <source>
        <dbReference type="EMBL" id="OWP82855.1"/>
    </source>
</evidence>
<protein>
    <submittedName>
        <fullName evidence="2">DDE transposase</fullName>
    </submittedName>
</protein>
<accession>A0A246GFI7</accession>
<gene>
    <name evidence="4" type="ORF">BWK59_13435</name>
    <name evidence="3" type="ORF">BWK59_13465</name>
    <name evidence="2" type="ORF">BWK59_13650</name>
</gene>
<accession>A0A246GFF4</accession>
<organism evidence="2 5">
    <name type="scientific">Flavobacterium davisii</name>
    <dbReference type="NCBI Taxonomy" id="2906077"/>
    <lineage>
        <taxon>Bacteria</taxon>
        <taxon>Pseudomonadati</taxon>
        <taxon>Bacteroidota</taxon>
        <taxon>Flavobacteriia</taxon>
        <taxon>Flavobacteriales</taxon>
        <taxon>Flavobacteriaceae</taxon>
        <taxon>Flavobacterium</taxon>
    </lineage>
</organism>